<gene>
    <name evidence="1" type="ORF">GCM10007964_42720</name>
</gene>
<dbReference type="EMBL" id="BMNT01000023">
    <property type="protein sequence ID" value="GGK95903.1"/>
    <property type="molecule type" value="Genomic_DNA"/>
</dbReference>
<reference evidence="1" key="2">
    <citation type="submission" date="2020-09" db="EMBL/GenBank/DDBJ databases">
        <authorList>
            <person name="Sun Q."/>
            <person name="Ohkuma M."/>
        </authorList>
    </citation>
    <scope>NUCLEOTIDE SEQUENCE</scope>
    <source>
        <strain evidence="1">JCM 13064</strain>
    </source>
</reference>
<name>A0A917R8N3_9ACTN</name>
<keyword evidence="2" id="KW-1185">Reference proteome</keyword>
<proteinExistence type="predicted"/>
<evidence type="ECO:0000313" key="2">
    <source>
        <dbReference type="Proteomes" id="UP000645217"/>
    </source>
</evidence>
<reference evidence="1" key="1">
    <citation type="journal article" date="2014" name="Int. J. Syst. Evol. Microbiol.">
        <title>Complete genome sequence of Corynebacterium casei LMG S-19264T (=DSM 44701T), isolated from a smear-ripened cheese.</title>
        <authorList>
            <consortium name="US DOE Joint Genome Institute (JGI-PGF)"/>
            <person name="Walter F."/>
            <person name="Albersmeier A."/>
            <person name="Kalinowski J."/>
            <person name="Ruckert C."/>
        </authorList>
    </citation>
    <scope>NUCLEOTIDE SEQUENCE</scope>
    <source>
        <strain evidence="1">JCM 13064</strain>
    </source>
</reference>
<dbReference type="RefSeq" id="WP_189164800.1">
    <property type="nucleotide sequence ID" value="NZ_BOOT01000019.1"/>
</dbReference>
<dbReference type="AlphaFoldDB" id="A0A917R8N3"/>
<accession>A0A917R8N3</accession>
<sequence length="950" mass="104115">MTKHDISVSSASLPKGWQAFALKRDATTAKAVARDLRTMTPTTAKTTMKLVADQLAELSPKDRSAMSRLIMSELSGDQARDFLKVTAATRLKHSTVVPPDPTAQSSDVVHYLDLVPPKDLVKLKSTRPSDNENALLLDALDLYTADRRMVDLAALEQRVDDESDASSMGHLRMAAKLVDEINGGKVTYSQLRRTDLGLTVKDTTQEHLVDQIGFRTAKTQRTEKTGLSAQNDLATTYWRSTFHKTLPDFQKKLRSKVKIEDGDLLVNSPRVLRKIEMLLGKEVAGRLTVVALDGRKGVSVLKGIPGLKRDDINWDSILHELGAAPSAYQLYELMDLGKDEPPTNFKVDTRADLAELITSSRFSRLQEIARSTGQLAPVCAMVEHLVLGLTDELGPQRFDTLTASAMASMSRLLDIIVDNERNPSAAMRAADLMMDEIALVVAAAKNYHDVDYRDTMRDIMLERAPSLAPLVTKNQVELGSHLMSSGMDALGTALYIALTARDHDKVVRPTEDVDYFETGMLLDRLKKGELVTPRSDVLVAALNPSSPFVAPSTENLVKDVREALRTRKKGDPPFALILDTTIQMAATSTKDPTQLDAVLDGLKDLVADGSLEVFLCKSFQKYASFGTGKVAAGDLTMLSKKGNLDSAWSRAEALLQERALDLASHDEGQFVIHMLRHGHRDELALIDHAAENAQLVDGFCWPIAADYALGSTYVDGIPLVLRSTPTGDVDSIFKRLAQIDWRDSFSFLRTSYVGGIPGPWPKPDHEKWYVRINTGHEPKETMVENFYAFGHLSGSLLANGKKSDEPVILRDLTAETVLKHLSAVPSAALSDPTVAQYKNNIIASYLAFGFQSAKGKADLVSPTLDFFANGTAGVTIDTQRLIARELFALVQTKPVPSDPKALAGLCNAAIVLPAWQFKPIAAKLKLDTIGDSEQAKLLRKIVDRANQTTL</sequence>
<organism evidence="1 2">
    <name type="scientific">Sphaerisporangium melleum</name>
    <dbReference type="NCBI Taxonomy" id="321316"/>
    <lineage>
        <taxon>Bacteria</taxon>
        <taxon>Bacillati</taxon>
        <taxon>Actinomycetota</taxon>
        <taxon>Actinomycetes</taxon>
        <taxon>Streptosporangiales</taxon>
        <taxon>Streptosporangiaceae</taxon>
        <taxon>Sphaerisporangium</taxon>
    </lineage>
</organism>
<evidence type="ECO:0000313" key="1">
    <source>
        <dbReference type="EMBL" id="GGK95903.1"/>
    </source>
</evidence>
<protein>
    <submittedName>
        <fullName evidence="1">Uncharacterized protein</fullName>
    </submittedName>
</protein>
<comment type="caution">
    <text evidence="1">The sequence shown here is derived from an EMBL/GenBank/DDBJ whole genome shotgun (WGS) entry which is preliminary data.</text>
</comment>
<dbReference type="Proteomes" id="UP000645217">
    <property type="component" value="Unassembled WGS sequence"/>
</dbReference>